<evidence type="ECO:0000256" key="1">
    <source>
        <dbReference type="SAM" id="Coils"/>
    </source>
</evidence>
<keyword evidence="3" id="KW-1185">Reference proteome</keyword>
<name>A0A0P1G9Z2_9RHOB</name>
<dbReference type="AlphaFoldDB" id="A0A0P1G9Z2"/>
<dbReference type="EMBL" id="CYSE01000003">
    <property type="protein sequence ID" value="CUH78276.1"/>
    <property type="molecule type" value="Genomic_DNA"/>
</dbReference>
<dbReference type="Gene3D" id="1.10.287.950">
    <property type="entry name" value="Methyl-accepting chemotaxis protein"/>
    <property type="match status" value="1"/>
</dbReference>
<protein>
    <submittedName>
        <fullName evidence="2">Uncharacterized protein</fullName>
    </submittedName>
</protein>
<proteinExistence type="predicted"/>
<evidence type="ECO:0000313" key="3">
    <source>
        <dbReference type="Proteomes" id="UP000054935"/>
    </source>
</evidence>
<organism evidence="2 3">
    <name type="scientific">Tropicibacter naphthalenivorans</name>
    <dbReference type="NCBI Taxonomy" id="441103"/>
    <lineage>
        <taxon>Bacteria</taxon>
        <taxon>Pseudomonadati</taxon>
        <taxon>Pseudomonadota</taxon>
        <taxon>Alphaproteobacteria</taxon>
        <taxon>Rhodobacterales</taxon>
        <taxon>Roseobacteraceae</taxon>
        <taxon>Tropicibacter</taxon>
    </lineage>
</organism>
<dbReference type="Proteomes" id="UP000054935">
    <property type="component" value="Unassembled WGS sequence"/>
</dbReference>
<dbReference type="STRING" id="441103.TRN7648_01890"/>
<gene>
    <name evidence="2" type="ORF">TRN7648_01890</name>
</gene>
<sequence>MHESFRRCWIPELQAVGAEVFEWVNDGFEPMLRSVYGDAIGMDPADLPAEVVEGERQKGKYILSGDFDTGYAELEAELIQGIAATGIEWQAYMSGYANYQAGITALAMRHKPDAKGRLRPPPYDLTLATKAIQLGTTGDSVLAMQYYFDQMEAKATADRKALLDRLFAHIGEDTQALSFSSTELSGTFDSLALAAESQAASLEENSAALTELEERVKATATDARGAAEQAQTAVCGRAPRRTRWCRPGARSARWSPAPRRSAALWTWTTRSPCKPSCWR</sequence>
<dbReference type="RefSeq" id="WP_058247399.1">
    <property type="nucleotide sequence ID" value="NZ_CYSE01000003.1"/>
</dbReference>
<evidence type="ECO:0000313" key="2">
    <source>
        <dbReference type="EMBL" id="CUH78276.1"/>
    </source>
</evidence>
<feature type="coiled-coil region" evidence="1">
    <location>
        <begin position="192"/>
        <end position="229"/>
    </location>
</feature>
<accession>A0A0P1G9Z2</accession>
<reference evidence="2 3" key="1">
    <citation type="submission" date="2015-09" db="EMBL/GenBank/DDBJ databases">
        <authorList>
            <consortium name="Swine Surveillance"/>
        </authorList>
    </citation>
    <scope>NUCLEOTIDE SEQUENCE [LARGE SCALE GENOMIC DNA]</scope>
    <source>
        <strain evidence="2 3">CECT 7648</strain>
    </source>
</reference>
<keyword evidence="1" id="KW-0175">Coiled coil</keyword>